<dbReference type="InterPro" id="IPR005591">
    <property type="entry name" value="NapB"/>
</dbReference>
<dbReference type="PATRIC" id="fig|1163745.3.peg.1567"/>
<keyword evidence="7" id="KW-0732">Signal</keyword>
<protein>
    <recommendedName>
        <fullName evidence="3">Periplasmic nitrate reductase, electron transfer subunit</fullName>
    </recommendedName>
    <alternativeName>
        <fullName evidence="11">Diheme cytochrome c NapB</fullName>
    </alternativeName>
</protein>
<evidence type="ECO:0000256" key="8">
    <source>
        <dbReference type="ARBA" id="ARBA00022764"/>
    </source>
</evidence>
<keyword evidence="14" id="KW-1185">Reference proteome</keyword>
<dbReference type="SUPFAM" id="SSF48695">
    <property type="entry name" value="Multiheme cytochromes"/>
    <property type="match status" value="1"/>
</dbReference>
<dbReference type="PANTHER" id="PTHR38604">
    <property type="entry name" value="PERIPLASMIC NITRATE REDUCTASE, ELECTRON TRANSFER SUBUNIT"/>
    <property type="match status" value="1"/>
</dbReference>
<keyword evidence="9" id="KW-0249">Electron transport</keyword>
<evidence type="ECO:0000256" key="9">
    <source>
        <dbReference type="ARBA" id="ARBA00022982"/>
    </source>
</evidence>
<evidence type="ECO:0000256" key="5">
    <source>
        <dbReference type="ARBA" id="ARBA00022617"/>
    </source>
</evidence>
<dbReference type="STRING" id="1163745.HCD_07435"/>
<evidence type="ECO:0000256" key="4">
    <source>
        <dbReference type="ARBA" id="ARBA00022448"/>
    </source>
</evidence>
<evidence type="ECO:0000256" key="10">
    <source>
        <dbReference type="ARBA" id="ARBA00023004"/>
    </source>
</evidence>
<evidence type="ECO:0000256" key="1">
    <source>
        <dbReference type="ARBA" id="ARBA00004418"/>
    </source>
</evidence>
<dbReference type="AlphaFoldDB" id="I0EU59"/>
<gene>
    <name evidence="13" type="ordered locus">HCD_07435</name>
</gene>
<evidence type="ECO:0000256" key="7">
    <source>
        <dbReference type="ARBA" id="ARBA00022729"/>
    </source>
</evidence>
<dbReference type="PANTHER" id="PTHR38604:SF1">
    <property type="entry name" value="PERIPLASMIC NITRATE REDUCTASE, ELECTRON TRANSFER SUBUNIT"/>
    <property type="match status" value="1"/>
</dbReference>
<dbReference type="KEGG" id="hcm:HCD_07435"/>
<evidence type="ECO:0000313" key="14">
    <source>
        <dbReference type="Proteomes" id="UP000005013"/>
    </source>
</evidence>
<evidence type="ECO:0000256" key="2">
    <source>
        <dbReference type="ARBA" id="ARBA00007368"/>
    </source>
</evidence>
<proteinExistence type="inferred from homology"/>
<keyword evidence="4" id="KW-0813">Transport</keyword>
<reference evidence="13 14" key="1">
    <citation type="journal article" date="2013" name="PLoS ONE">
        <title>Sequence Divergence and Conservation in Genomes ofHelicobacter cetorum Strains from a Dolphin and a Whale.</title>
        <authorList>
            <person name="Kersulyte D."/>
            <person name="Rossi M."/>
            <person name="Berg D.E."/>
        </authorList>
    </citation>
    <scope>NUCLEOTIDE SEQUENCE [LARGE SCALE GENOMIC DNA]</scope>
    <source>
        <strain evidence="13 14">MIT 99-5656</strain>
    </source>
</reference>
<dbReference type="GO" id="GO:0042597">
    <property type="term" value="C:periplasmic space"/>
    <property type="evidence" value="ECO:0007669"/>
    <property type="project" value="UniProtKB-SubCell"/>
</dbReference>
<dbReference type="GO" id="GO:0046872">
    <property type="term" value="F:metal ion binding"/>
    <property type="evidence" value="ECO:0007669"/>
    <property type="project" value="UniProtKB-KW"/>
</dbReference>
<dbReference type="HOGENOM" id="CLU_103367_0_0_7"/>
<keyword evidence="6" id="KW-0479">Metal-binding</keyword>
<feature type="region of interest" description="Disordered" evidence="12">
    <location>
        <begin position="215"/>
        <end position="237"/>
    </location>
</feature>
<comment type="similarity">
    <text evidence="2">Belongs to the NapB family.</text>
</comment>
<dbReference type="Pfam" id="PF03892">
    <property type="entry name" value="NapB"/>
    <property type="match status" value="1"/>
</dbReference>
<keyword evidence="8" id="KW-0574">Periplasm</keyword>
<accession>I0EU59</accession>
<keyword evidence="5" id="KW-0349">Heme</keyword>
<dbReference type="EMBL" id="CP003481">
    <property type="protein sequence ID" value="AFI06478.1"/>
    <property type="molecule type" value="Genomic_DNA"/>
</dbReference>
<dbReference type="GO" id="GO:0009061">
    <property type="term" value="P:anaerobic respiration"/>
    <property type="evidence" value="ECO:0007669"/>
    <property type="project" value="InterPro"/>
</dbReference>
<organism evidence="13 14">
    <name type="scientific">Helicobacter cetorum (strain ATCC BAA-540 / CCUG 52418 / MIT 99-5656)</name>
    <dbReference type="NCBI Taxonomy" id="1163745"/>
    <lineage>
        <taxon>Bacteria</taxon>
        <taxon>Pseudomonadati</taxon>
        <taxon>Campylobacterota</taxon>
        <taxon>Epsilonproteobacteria</taxon>
        <taxon>Campylobacterales</taxon>
        <taxon>Helicobacteraceae</taxon>
        <taxon>Helicobacter</taxon>
    </lineage>
</organism>
<dbReference type="InterPro" id="IPR036280">
    <property type="entry name" value="Multihaem_cyt_sf"/>
</dbReference>
<keyword evidence="10" id="KW-0408">Iron</keyword>
<evidence type="ECO:0000313" key="13">
    <source>
        <dbReference type="EMBL" id="AFI06478.1"/>
    </source>
</evidence>
<comment type="subcellular location">
    <subcellularLocation>
        <location evidence="1">Periplasm</location>
    </subcellularLocation>
</comment>
<evidence type="ECO:0000256" key="11">
    <source>
        <dbReference type="ARBA" id="ARBA00031832"/>
    </source>
</evidence>
<dbReference type="eggNOG" id="COG3043">
    <property type="taxonomic scope" value="Bacteria"/>
</dbReference>
<evidence type="ECO:0000256" key="12">
    <source>
        <dbReference type="SAM" id="MobiDB-lite"/>
    </source>
</evidence>
<name>I0EU59_HELCM</name>
<evidence type="ECO:0000256" key="6">
    <source>
        <dbReference type="ARBA" id="ARBA00022723"/>
    </source>
</evidence>
<dbReference type="Gene3D" id="1.10.1130.10">
    <property type="entry name" value="Flavocytochrome C3, Chain A"/>
    <property type="match status" value="1"/>
</dbReference>
<evidence type="ECO:0000256" key="3">
    <source>
        <dbReference type="ARBA" id="ARBA00013773"/>
    </source>
</evidence>
<sequence>MSVDFWNTSGFIEKDFKGSSMRNSILFFAGFGWLKSKVFRLLVGVGLAWFVTLKAHANDKEKILKDTRISQENLGLRKAPLEDEKKVRLSPYHYSENAPGSSQRIERSYENAPPLIPHDISDFADITKDNNACLGCHSPDVAESVGATPLPKSHLYDLRHNKPVKNNGVSDARYNCTQCHVPQANAKPLVKNSFKPDFTKKSLEYRSDLMEVINQGVKDETKKKAPKHSNPKANEKK</sequence>
<dbReference type="Proteomes" id="UP000005013">
    <property type="component" value="Chromosome"/>
</dbReference>